<reference evidence="1" key="1">
    <citation type="submission" date="2020-06" db="EMBL/GenBank/DDBJ databases">
        <authorList>
            <person name="Onetto C."/>
        </authorList>
    </citation>
    <scope>NUCLEOTIDE SEQUENCE</scope>
</reference>
<dbReference type="AlphaFoldDB" id="A0A9N8KIU2"/>
<evidence type="ECO:0000313" key="1">
    <source>
        <dbReference type="EMBL" id="CAD0112760.1"/>
    </source>
</evidence>
<dbReference type="Proteomes" id="UP000745764">
    <property type="component" value="Unassembled WGS sequence"/>
</dbReference>
<evidence type="ECO:0008006" key="3">
    <source>
        <dbReference type="Google" id="ProtNLM"/>
    </source>
</evidence>
<gene>
    <name evidence="1" type="ORF">AWRI4620_LOCUS7015</name>
</gene>
<protein>
    <recommendedName>
        <fullName evidence="3">CdiI immunity protein domain-containing protein</fullName>
    </recommendedName>
</protein>
<organism evidence="1 2">
    <name type="scientific">Aureobasidium uvarum</name>
    <dbReference type="NCBI Taxonomy" id="2773716"/>
    <lineage>
        <taxon>Eukaryota</taxon>
        <taxon>Fungi</taxon>
        <taxon>Dikarya</taxon>
        <taxon>Ascomycota</taxon>
        <taxon>Pezizomycotina</taxon>
        <taxon>Dothideomycetes</taxon>
        <taxon>Dothideomycetidae</taxon>
        <taxon>Dothideales</taxon>
        <taxon>Saccotheciaceae</taxon>
        <taxon>Aureobasidium</taxon>
    </lineage>
</organism>
<keyword evidence="2" id="KW-1185">Reference proteome</keyword>
<proteinExistence type="predicted"/>
<dbReference type="OrthoDB" id="3598281at2759"/>
<comment type="caution">
    <text evidence="1">The sequence shown here is derived from an EMBL/GenBank/DDBJ whole genome shotgun (WGS) entry which is preliminary data.</text>
</comment>
<accession>A0A9N8KIU2</accession>
<name>A0A9N8KIU2_9PEZI</name>
<evidence type="ECO:0000313" key="2">
    <source>
        <dbReference type="Proteomes" id="UP000745764"/>
    </source>
</evidence>
<sequence length="132" mass="15406">MKDYLQEYVNYHFEKDDDWTYEEDKEFSDLAKTAEDTFLDLFRGKLNFTSREDMKSYIQAAYEHDTQDASLILAQFEEWCKALVAGHSSYLESGLIEADRAFDLARLVGPFLSASASWSDRPSLWPIVRQVR</sequence>
<dbReference type="EMBL" id="CAINUL010000015">
    <property type="protein sequence ID" value="CAD0112760.1"/>
    <property type="molecule type" value="Genomic_DNA"/>
</dbReference>